<dbReference type="PANTHER" id="PTHR13420:SF7">
    <property type="entry name" value="UPF0235 PROTEIN C15ORF40"/>
    <property type="match status" value="1"/>
</dbReference>
<dbReference type="Proteomes" id="UP000618931">
    <property type="component" value="Unassembled WGS sequence"/>
</dbReference>
<reference evidence="3 4" key="1">
    <citation type="submission" date="2020-11" db="EMBL/GenBank/DDBJ databases">
        <authorList>
            <person name="Kim M.K."/>
        </authorList>
    </citation>
    <scope>NUCLEOTIDE SEQUENCE [LARGE SCALE GENOMIC DNA]</scope>
    <source>
        <strain evidence="3 4">BT662</strain>
    </source>
</reference>
<dbReference type="InterPro" id="IPR036591">
    <property type="entry name" value="YggU-like_sf"/>
</dbReference>
<accession>A0ABS0I7I1</accession>
<evidence type="ECO:0000256" key="2">
    <source>
        <dbReference type="HAMAP-Rule" id="MF_00634"/>
    </source>
</evidence>
<organism evidence="3 4">
    <name type="scientific">Hymenobacter ruricola</name>
    <dbReference type="NCBI Taxonomy" id="2791023"/>
    <lineage>
        <taxon>Bacteria</taxon>
        <taxon>Pseudomonadati</taxon>
        <taxon>Bacteroidota</taxon>
        <taxon>Cytophagia</taxon>
        <taxon>Cytophagales</taxon>
        <taxon>Hymenobacteraceae</taxon>
        <taxon>Hymenobacter</taxon>
    </lineage>
</organism>
<gene>
    <name evidence="3" type="ORF">I2H31_17200</name>
</gene>
<dbReference type="InterPro" id="IPR003746">
    <property type="entry name" value="DUF167"/>
</dbReference>
<dbReference type="EMBL" id="JADQDM010000009">
    <property type="protein sequence ID" value="MBF9222844.1"/>
    <property type="molecule type" value="Genomic_DNA"/>
</dbReference>
<sequence length="93" mass="9716">MAILHLKAKPGSRINQLAIGPDGTATVRLNAPAQEGKANAALLAYLAATFGIAKSRVVLLAGHTSPFKKVELADVTEEQLQAVLARFRAASPV</sequence>
<keyword evidence="4" id="KW-1185">Reference proteome</keyword>
<evidence type="ECO:0000313" key="4">
    <source>
        <dbReference type="Proteomes" id="UP000618931"/>
    </source>
</evidence>
<protein>
    <recommendedName>
        <fullName evidence="2">UPF0235 protein I2H31_17200</fullName>
    </recommendedName>
</protein>
<dbReference type="SUPFAM" id="SSF69786">
    <property type="entry name" value="YggU-like"/>
    <property type="match status" value="1"/>
</dbReference>
<evidence type="ECO:0000256" key="1">
    <source>
        <dbReference type="ARBA" id="ARBA00010364"/>
    </source>
</evidence>
<dbReference type="Pfam" id="PF02594">
    <property type="entry name" value="DUF167"/>
    <property type="match status" value="1"/>
</dbReference>
<dbReference type="PANTHER" id="PTHR13420">
    <property type="entry name" value="UPF0235 PROTEIN C15ORF40"/>
    <property type="match status" value="1"/>
</dbReference>
<evidence type="ECO:0000313" key="3">
    <source>
        <dbReference type="EMBL" id="MBF9222844.1"/>
    </source>
</evidence>
<dbReference type="HAMAP" id="MF_00634">
    <property type="entry name" value="UPF0235"/>
    <property type="match status" value="1"/>
</dbReference>
<comment type="caution">
    <text evidence="3">The sequence shown here is derived from an EMBL/GenBank/DDBJ whole genome shotgun (WGS) entry which is preliminary data.</text>
</comment>
<dbReference type="RefSeq" id="WP_196294286.1">
    <property type="nucleotide sequence ID" value="NZ_JADQDM010000009.1"/>
</dbReference>
<dbReference type="SMART" id="SM01152">
    <property type="entry name" value="DUF167"/>
    <property type="match status" value="1"/>
</dbReference>
<name>A0ABS0I7I1_9BACT</name>
<dbReference type="NCBIfam" id="TIGR00251">
    <property type="entry name" value="DUF167 family protein"/>
    <property type="match status" value="1"/>
</dbReference>
<proteinExistence type="inferred from homology"/>
<dbReference type="Gene3D" id="3.30.1200.10">
    <property type="entry name" value="YggU-like"/>
    <property type="match status" value="1"/>
</dbReference>
<comment type="similarity">
    <text evidence="1 2">Belongs to the UPF0235 family.</text>
</comment>